<keyword evidence="3 5" id="KW-1133">Transmembrane helix</keyword>
<dbReference type="Gene3D" id="2.40.50.100">
    <property type="match status" value="1"/>
</dbReference>
<name>I0IPI1_LEPFC</name>
<dbReference type="SUPFAM" id="SSF111369">
    <property type="entry name" value="HlyD-like secretion proteins"/>
    <property type="match status" value="1"/>
</dbReference>
<comment type="subcellular location">
    <subcellularLocation>
        <location evidence="1">Membrane</location>
        <topology evidence="1">Single-pass membrane protein</topology>
    </subcellularLocation>
</comment>
<evidence type="ECO:0000256" key="2">
    <source>
        <dbReference type="ARBA" id="ARBA00022692"/>
    </source>
</evidence>
<dbReference type="InterPro" id="IPR050739">
    <property type="entry name" value="MFP"/>
</dbReference>
<keyword evidence="2 5" id="KW-0812">Transmembrane</keyword>
<dbReference type="OrthoDB" id="9813047at2"/>
<dbReference type="PATRIC" id="fig|1162668.3.peg.1774"/>
<dbReference type="Proteomes" id="UP000007382">
    <property type="component" value="Chromosome"/>
</dbReference>
<evidence type="ECO:0000256" key="3">
    <source>
        <dbReference type="ARBA" id="ARBA00022989"/>
    </source>
</evidence>
<dbReference type="Gene3D" id="2.40.30.170">
    <property type="match status" value="1"/>
</dbReference>
<dbReference type="HOGENOM" id="CLU_018816_15_0_0"/>
<dbReference type="InterPro" id="IPR058625">
    <property type="entry name" value="MdtA-like_BSH"/>
</dbReference>
<reference evidence="9" key="2">
    <citation type="submission" date="2012-03" db="EMBL/GenBank/DDBJ databases">
        <title>The complete genome sequence of the pioneer microbe on fresh volcanic deposit, Leptospirillum ferrooxidans strain C2-3.</title>
        <authorList>
            <person name="Fujimura R."/>
            <person name="Sato Y."/>
            <person name="Nishizawa T."/>
            <person name="Nanba K."/>
            <person name="Oshima K."/>
            <person name="Hattori M."/>
            <person name="Kamijo T."/>
            <person name="Ohta H."/>
        </authorList>
    </citation>
    <scope>NUCLEOTIDE SEQUENCE [LARGE SCALE GENOMIC DNA]</scope>
    <source>
        <strain evidence="9">C2-3</strain>
    </source>
</reference>
<evidence type="ECO:0000259" key="6">
    <source>
        <dbReference type="Pfam" id="PF25917"/>
    </source>
</evidence>
<dbReference type="Pfam" id="PF25954">
    <property type="entry name" value="Beta-barrel_RND_2"/>
    <property type="match status" value="1"/>
</dbReference>
<evidence type="ECO:0000313" key="9">
    <source>
        <dbReference type="Proteomes" id="UP000007382"/>
    </source>
</evidence>
<dbReference type="RefSeq" id="WP_014449667.1">
    <property type="nucleotide sequence ID" value="NC_017094.1"/>
</dbReference>
<evidence type="ECO:0000256" key="5">
    <source>
        <dbReference type="SAM" id="Phobius"/>
    </source>
</evidence>
<evidence type="ECO:0000256" key="1">
    <source>
        <dbReference type="ARBA" id="ARBA00004167"/>
    </source>
</evidence>
<dbReference type="GO" id="GO:0055085">
    <property type="term" value="P:transmembrane transport"/>
    <property type="evidence" value="ECO:0007669"/>
    <property type="project" value="InterPro"/>
</dbReference>
<organism evidence="8 9">
    <name type="scientific">Leptospirillum ferrooxidans (strain C2-3)</name>
    <dbReference type="NCBI Taxonomy" id="1162668"/>
    <lineage>
        <taxon>Bacteria</taxon>
        <taxon>Pseudomonadati</taxon>
        <taxon>Nitrospirota</taxon>
        <taxon>Nitrospiria</taxon>
        <taxon>Nitrospirales</taxon>
        <taxon>Nitrospiraceae</taxon>
        <taxon>Leptospirillum</taxon>
    </lineage>
</organism>
<evidence type="ECO:0000313" key="8">
    <source>
        <dbReference type="EMBL" id="BAM07180.1"/>
    </source>
</evidence>
<proteinExistence type="predicted"/>
<reference evidence="8 9" key="1">
    <citation type="journal article" date="2012" name="J. Bacteriol.">
        <title>Complete Genome Sequence of Leptospirillum ferrooxidans Strain C2-3, Isolated from a Fresh Volcanic Ash Deposit on the Island of Miyake, Japan.</title>
        <authorList>
            <person name="Fujimura R."/>
            <person name="Sato Y."/>
            <person name="Nishizawa T."/>
            <person name="Oshima K."/>
            <person name="Kim S.-W."/>
            <person name="Hattori M."/>
            <person name="Kamijo T."/>
            <person name="Ohta H."/>
        </authorList>
    </citation>
    <scope>NUCLEOTIDE SEQUENCE [LARGE SCALE GENOMIC DNA]</scope>
    <source>
        <strain evidence="8 9">C2-3</strain>
    </source>
</reference>
<accession>I0IPI1</accession>
<dbReference type="eggNOG" id="COG1566">
    <property type="taxonomic scope" value="Bacteria"/>
</dbReference>
<dbReference type="InterPro" id="IPR058792">
    <property type="entry name" value="Beta-barrel_RND_2"/>
</dbReference>
<dbReference type="Pfam" id="PF25917">
    <property type="entry name" value="BSH_RND"/>
    <property type="match status" value="1"/>
</dbReference>
<feature type="domain" description="CusB-like beta-barrel" evidence="7">
    <location>
        <begin position="225"/>
        <end position="272"/>
    </location>
</feature>
<gene>
    <name evidence="8" type="primary">hlyD</name>
    <name evidence="8" type="ordered locus">LFE_1498</name>
</gene>
<keyword evidence="4 5" id="KW-0472">Membrane</keyword>
<keyword evidence="9" id="KW-1185">Reference proteome</keyword>
<protein>
    <submittedName>
        <fullName evidence="8">Putative secretion protein</fullName>
    </submittedName>
</protein>
<feature type="transmembrane region" description="Helical" evidence="5">
    <location>
        <begin position="16"/>
        <end position="40"/>
    </location>
</feature>
<dbReference type="AlphaFoldDB" id="I0IPI1"/>
<dbReference type="EMBL" id="AP012342">
    <property type="protein sequence ID" value="BAM07180.1"/>
    <property type="molecule type" value="Genomic_DNA"/>
</dbReference>
<dbReference type="PANTHER" id="PTHR30386:SF26">
    <property type="entry name" value="TRANSPORT PROTEIN COMB"/>
    <property type="match status" value="1"/>
</dbReference>
<feature type="domain" description="Multidrug resistance protein MdtA-like barrel-sandwich hybrid" evidence="6">
    <location>
        <begin position="60"/>
        <end position="215"/>
    </location>
</feature>
<sequence length="330" mass="37457">MAEESQNHSPEKRSSLFSFAVVTPLLGFLLTVLWGISHWYGETRYVSSDDAYVQGKITYVSSRQPGRLIGLAVNEGDPVQFGEILATIDRTGDAYLRPQDTTKNLQAFTRIKRDMAKLRSLEKREKDERDHYQRAKALLSEGYMSPQKLEDLKTNWQQTHVEIVESRKLISAEQQSLDISEVHPRNRIVYAPIEGQVAQRLVNLGESVKADQPIVSIINLKDLNNIWLDAFVRETQVWKIRAGQKVQIHIDGWPKDTFTGHVLEFIPAASQAFSLLPTQNASGTFVKVVQRVPVRIVFDSLKNRILLPGMSAEVRIDRTSPLSRSGKDHR</sequence>
<dbReference type="PANTHER" id="PTHR30386">
    <property type="entry name" value="MEMBRANE FUSION SUBUNIT OF EMRAB-TOLC MULTIDRUG EFFLUX PUMP"/>
    <property type="match status" value="1"/>
</dbReference>
<dbReference type="GO" id="GO:0016020">
    <property type="term" value="C:membrane"/>
    <property type="evidence" value="ECO:0007669"/>
    <property type="project" value="UniProtKB-SubCell"/>
</dbReference>
<evidence type="ECO:0000256" key="4">
    <source>
        <dbReference type="ARBA" id="ARBA00023136"/>
    </source>
</evidence>
<dbReference type="STRING" id="1162668.LFE_1498"/>
<evidence type="ECO:0000259" key="7">
    <source>
        <dbReference type="Pfam" id="PF25954"/>
    </source>
</evidence>
<dbReference type="KEGG" id="lfc:LFE_1498"/>